<dbReference type="InterPro" id="IPR036390">
    <property type="entry name" value="WH_DNA-bd_sf"/>
</dbReference>
<accession>G7CGN5</accession>
<sequence>MAEPDTGGRRNEILRLLQESDTARGVAGLADELRVHPNTVRFHLNALVRTGDVEQVSGGTAGPGRPPVLFRAVRRMDPAGPTNYRLLADIMTSHFETNTDDPRAAAAELGRRWGPSLVRRQPQGEPSRQETLAELTDVLADVGFRPDPPVGRSRPRITLRHCPFYELVTRYGETICGLHLGLMQGVLAAIRGPVSVAGLDPLVEPDLCVAHLSTTPGWRRE</sequence>
<gene>
    <name evidence="2" type="ORF">KEK_13888</name>
</gene>
<protein>
    <submittedName>
        <fullName evidence="2">ArsR family transcriptional regulator</fullName>
    </submittedName>
</protein>
<name>G7CGN5_MYCT3</name>
<dbReference type="GO" id="GO:0003700">
    <property type="term" value="F:DNA-binding transcription factor activity"/>
    <property type="evidence" value="ECO:0007669"/>
    <property type="project" value="InterPro"/>
</dbReference>
<comment type="caution">
    <text evidence="2">The sequence shown here is derived from an EMBL/GenBank/DDBJ whole genome shotgun (WGS) entry which is preliminary data.</text>
</comment>
<proteinExistence type="predicted"/>
<dbReference type="InterPro" id="IPR001845">
    <property type="entry name" value="HTH_ArsR_DNA-bd_dom"/>
</dbReference>
<dbReference type="Gene3D" id="1.10.10.10">
    <property type="entry name" value="Winged helix-like DNA-binding domain superfamily/Winged helix DNA-binding domain"/>
    <property type="match status" value="1"/>
</dbReference>
<dbReference type="InterPro" id="IPR036388">
    <property type="entry name" value="WH-like_DNA-bd_sf"/>
</dbReference>
<reference evidence="2 3" key="1">
    <citation type="submission" date="2011-11" db="EMBL/GenBank/DDBJ databases">
        <authorList>
            <consortium name="Tuberculosis Structural Genomics Consortium"/>
            <person name="Ioerger T.R."/>
        </authorList>
    </citation>
    <scope>NUCLEOTIDE SEQUENCE [LARGE SCALE GENOMIC DNA]</scope>
    <source>
        <strain evidence="3">ATCC 19527 / DSM 44167 / CIP 105390 / JCM 6362 / NCTC 10409 / 316</strain>
    </source>
</reference>
<dbReference type="eggNOG" id="COG2345">
    <property type="taxonomic scope" value="Bacteria"/>
</dbReference>
<keyword evidence="3" id="KW-1185">Reference proteome</keyword>
<dbReference type="EMBL" id="AGVE01000046">
    <property type="protein sequence ID" value="EHI11995.1"/>
    <property type="molecule type" value="Genomic_DNA"/>
</dbReference>
<feature type="domain" description="HTH arsR-type" evidence="1">
    <location>
        <begin position="9"/>
        <end position="51"/>
    </location>
</feature>
<organism evidence="2 3">
    <name type="scientific">Mycolicibacterium thermoresistibile (strain ATCC 19527 / DSM 44167 / CIP 105390 / JCM 6362 / NCTC 10409 / 316)</name>
    <name type="common">Mycobacterium thermoresistibile</name>
    <dbReference type="NCBI Taxonomy" id="1078020"/>
    <lineage>
        <taxon>Bacteria</taxon>
        <taxon>Bacillati</taxon>
        <taxon>Actinomycetota</taxon>
        <taxon>Actinomycetes</taxon>
        <taxon>Mycobacteriales</taxon>
        <taxon>Mycobacteriaceae</taxon>
        <taxon>Mycolicibacterium</taxon>
    </lineage>
</organism>
<evidence type="ECO:0000313" key="3">
    <source>
        <dbReference type="Proteomes" id="UP000004915"/>
    </source>
</evidence>
<evidence type="ECO:0000313" key="2">
    <source>
        <dbReference type="EMBL" id="EHI11995.1"/>
    </source>
</evidence>
<dbReference type="Pfam" id="PF01022">
    <property type="entry name" value="HTH_5"/>
    <property type="match status" value="1"/>
</dbReference>
<dbReference type="Proteomes" id="UP000004915">
    <property type="component" value="Unassembled WGS sequence"/>
</dbReference>
<evidence type="ECO:0000259" key="1">
    <source>
        <dbReference type="Pfam" id="PF01022"/>
    </source>
</evidence>
<dbReference type="SUPFAM" id="SSF46785">
    <property type="entry name" value="Winged helix' DNA-binding domain"/>
    <property type="match status" value="1"/>
</dbReference>
<dbReference type="AlphaFoldDB" id="G7CGN5"/>